<dbReference type="GO" id="GO:0006412">
    <property type="term" value="P:translation"/>
    <property type="evidence" value="ECO:0007669"/>
    <property type="project" value="UniProtKB-UniRule"/>
</dbReference>
<evidence type="ECO:0000256" key="1">
    <source>
        <dbReference type="ARBA" id="ARBA00009254"/>
    </source>
</evidence>
<dbReference type="GO" id="GO:0005840">
    <property type="term" value="C:ribosome"/>
    <property type="evidence" value="ECO:0007669"/>
    <property type="project" value="UniProtKB-KW"/>
</dbReference>
<dbReference type="InterPro" id="IPR001854">
    <property type="entry name" value="Ribosomal_uL29"/>
</dbReference>
<dbReference type="SUPFAM" id="SSF46561">
    <property type="entry name" value="Ribosomal protein L29 (L29p)"/>
    <property type="match status" value="1"/>
</dbReference>
<dbReference type="GO" id="GO:0003735">
    <property type="term" value="F:structural constituent of ribosome"/>
    <property type="evidence" value="ECO:0007669"/>
    <property type="project" value="InterPro"/>
</dbReference>
<dbReference type="NCBIfam" id="TIGR00012">
    <property type="entry name" value="L29"/>
    <property type="match status" value="1"/>
</dbReference>
<dbReference type="GeneID" id="33353101"/>
<dbReference type="GO" id="GO:0009507">
    <property type="term" value="C:chloroplast"/>
    <property type="evidence" value="ECO:0007669"/>
    <property type="project" value="UniProtKB-SubCell"/>
</dbReference>
<evidence type="ECO:0000256" key="3">
    <source>
        <dbReference type="ARBA" id="ARBA00023274"/>
    </source>
</evidence>
<reference evidence="5" key="1">
    <citation type="journal article" date="2017" name="J. Phycol.">
        <title>Analysis of chloroplast genomes and a supermatrix inform reclassification of the Rhodomelaceae (Rhodophyta).</title>
        <authorList>
            <person name="Diaz-Tapia P."/>
            <person name="Maggs C.A."/>
            <person name="West J.A."/>
            <person name="Verbruggen H."/>
        </authorList>
    </citation>
    <scope>NUCLEOTIDE SEQUENCE</scope>
    <source>
        <strain evidence="5">HV1445</strain>
    </source>
</reference>
<evidence type="ECO:0000256" key="2">
    <source>
        <dbReference type="ARBA" id="ARBA00022980"/>
    </source>
</evidence>
<evidence type="ECO:0000313" key="5">
    <source>
        <dbReference type="EMBL" id="ARW59635.1"/>
    </source>
</evidence>
<keyword evidence="2 4" id="KW-0689">Ribosomal protein</keyword>
<dbReference type="RefSeq" id="YP_009391491.1">
    <property type="nucleotide sequence ID" value="NC_035258.1"/>
</dbReference>
<dbReference type="HAMAP" id="MF_00374">
    <property type="entry name" value="Ribosomal_uL29"/>
    <property type="match status" value="1"/>
</dbReference>
<dbReference type="InterPro" id="IPR036049">
    <property type="entry name" value="Ribosomal_uL29_sf"/>
</dbReference>
<dbReference type="GO" id="GO:1990904">
    <property type="term" value="C:ribonucleoprotein complex"/>
    <property type="evidence" value="ECO:0007669"/>
    <property type="project" value="UniProtKB-KW"/>
</dbReference>
<dbReference type="Gene3D" id="1.10.287.310">
    <property type="match status" value="1"/>
</dbReference>
<geneLocation type="chloroplast" evidence="5"/>
<keyword evidence="5" id="KW-0150">Chloroplast</keyword>
<name>A0A1Z1M1H4_9FLOR</name>
<organism evidence="5">
    <name type="scientific">Platysiphonia delicata</name>
    <dbReference type="NCBI Taxonomy" id="2006979"/>
    <lineage>
        <taxon>Eukaryota</taxon>
        <taxon>Rhodophyta</taxon>
        <taxon>Florideophyceae</taxon>
        <taxon>Rhodymeniophycidae</taxon>
        <taxon>Ceramiales</taxon>
        <taxon>Delesseriaceae</taxon>
        <taxon>Platysiphonia</taxon>
    </lineage>
</organism>
<keyword evidence="5" id="KW-0934">Plastid</keyword>
<gene>
    <name evidence="4 5" type="primary">rpl29</name>
</gene>
<sequence>MTKKKEYLEKIKDLSAEDIENEIIKLKKELIFFNIKKKTKQNVKTSLIKYTKNCISQLLTIEAKSLKLNPKP</sequence>
<protein>
    <recommendedName>
        <fullName evidence="4">Large ribosomal subunit protein uL29c</fullName>
    </recommendedName>
</protein>
<accession>A0A1Z1M1H4</accession>
<evidence type="ECO:0000256" key="4">
    <source>
        <dbReference type="HAMAP-Rule" id="MF_00374"/>
    </source>
</evidence>
<proteinExistence type="inferred from homology"/>
<comment type="subcellular location">
    <subcellularLocation>
        <location evidence="4">Plastid</location>
        <location evidence="4">Chloroplast</location>
    </subcellularLocation>
</comment>
<dbReference type="EMBL" id="MF101409">
    <property type="protein sequence ID" value="ARW59635.1"/>
    <property type="molecule type" value="Genomic_DNA"/>
</dbReference>
<keyword evidence="3 4" id="KW-0687">Ribonucleoprotein</keyword>
<dbReference type="AlphaFoldDB" id="A0A1Z1M1H4"/>
<dbReference type="Pfam" id="PF00831">
    <property type="entry name" value="Ribosomal_L29"/>
    <property type="match status" value="1"/>
</dbReference>
<comment type="similarity">
    <text evidence="1 4">Belongs to the universal ribosomal protein uL29 family.</text>
</comment>